<dbReference type="InterPro" id="IPR002602">
    <property type="entry name" value="DB"/>
</dbReference>
<dbReference type="PANTHER" id="PTHR46705">
    <property type="entry name" value="PROTEIN CBG09805"/>
    <property type="match status" value="1"/>
</dbReference>
<dbReference type="OrthoDB" id="5843172at2759"/>
<feature type="domain" description="Fibronectin type-III" evidence="3">
    <location>
        <begin position="133"/>
        <end position="222"/>
    </location>
</feature>
<proteinExistence type="predicted"/>
<feature type="signal peptide" evidence="1">
    <location>
        <begin position="1"/>
        <end position="17"/>
    </location>
</feature>
<dbReference type="EMBL" id="KN549305">
    <property type="protein sequence ID" value="KHJ98487.1"/>
    <property type="molecule type" value="Genomic_DNA"/>
</dbReference>
<dbReference type="SMART" id="SM00060">
    <property type="entry name" value="FN3"/>
    <property type="match status" value="2"/>
</dbReference>
<feature type="domain" description="Ig-like" evidence="2">
    <location>
        <begin position="211"/>
        <end position="322"/>
    </location>
</feature>
<accession>A0A0B1TRM0</accession>
<dbReference type="Pfam" id="PF01682">
    <property type="entry name" value="DB"/>
    <property type="match status" value="2"/>
</dbReference>
<dbReference type="Pfam" id="PF00041">
    <property type="entry name" value="fn3"/>
    <property type="match status" value="1"/>
</dbReference>
<sequence length="531" mass="59199">MRLVYLVMLVLYGRASSNTESCCRNRGVSEACSRALCRLASPPGDNERYTIFEPRIGCDQFLPEIAECIVDGRDSTECCRTNAIQDDENSCLGLCRGSPDGVNHWIRYQSCLSINLASMYSCILSSHSNTPTPPQLMRIASKTGTTVEIQWSPPAKHPELVHIYKVSGHKHEEVTHSTKLLTISLTNLKQDTLYSVYVVAHASDISRKSTPSDVLHFSTSFSDNVGVKYSSKVYLPKEASGASLACHLRMGVGTKMHMVWEKKVGSAYRRVDGPRFKTTTYASEEGPLVLVSALDIRDLDSSDFGIYKCHVRGNSNEYGEVHLVAHSYASGPPPPNPPETLLECCSRSVVRAHCNSVCRAGSTRERGLKPGNFLPRIRCLDVFQSLLRCTLSEMNNPGCCIRKKIPYHCLGMCDSNFELTTQSGSNCLEYQNEVRQCQAEVLDTRPEAVSNLHVKNEADVAVLNWERSENTEVYHIYHRRRKGPYRFLSTTKTTARVRNADEIVVLAVNAYGAGSANRIAFEDNEWIGNYD</sequence>
<name>A0A0B1TRM0_OESDE</name>
<evidence type="ECO:0000313" key="5">
    <source>
        <dbReference type="Proteomes" id="UP000053660"/>
    </source>
</evidence>
<dbReference type="SUPFAM" id="SSF49265">
    <property type="entry name" value="Fibronectin type III"/>
    <property type="match status" value="1"/>
</dbReference>
<reference evidence="4 5" key="1">
    <citation type="submission" date="2014-03" db="EMBL/GenBank/DDBJ databases">
        <title>Draft genome of the hookworm Oesophagostomum dentatum.</title>
        <authorList>
            <person name="Mitreva M."/>
        </authorList>
    </citation>
    <scope>NUCLEOTIDE SEQUENCE [LARGE SCALE GENOMIC DNA]</scope>
    <source>
        <strain evidence="4 5">OD-Hann</strain>
    </source>
</reference>
<dbReference type="Proteomes" id="UP000053660">
    <property type="component" value="Unassembled WGS sequence"/>
</dbReference>
<dbReference type="InterPro" id="IPR003961">
    <property type="entry name" value="FN3_dom"/>
</dbReference>
<dbReference type="Gene3D" id="2.60.40.10">
    <property type="entry name" value="Immunoglobulins"/>
    <property type="match status" value="3"/>
</dbReference>
<evidence type="ECO:0000256" key="1">
    <source>
        <dbReference type="SAM" id="SignalP"/>
    </source>
</evidence>
<dbReference type="InterPro" id="IPR007110">
    <property type="entry name" value="Ig-like_dom"/>
</dbReference>
<dbReference type="PROSITE" id="PS50835">
    <property type="entry name" value="IG_LIKE"/>
    <property type="match status" value="1"/>
</dbReference>
<dbReference type="PROSITE" id="PS50853">
    <property type="entry name" value="FN3"/>
    <property type="match status" value="1"/>
</dbReference>
<dbReference type="AlphaFoldDB" id="A0A0B1TRM0"/>
<protein>
    <submittedName>
        <fullName evidence="4">DB module</fullName>
    </submittedName>
</protein>
<organism evidence="4 5">
    <name type="scientific">Oesophagostomum dentatum</name>
    <name type="common">Nodular worm</name>
    <dbReference type="NCBI Taxonomy" id="61180"/>
    <lineage>
        <taxon>Eukaryota</taxon>
        <taxon>Metazoa</taxon>
        <taxon>Ecdysozoa</taxon>
        <taxon>Nematoda</taxon>
        <taxon>Chromadorea</taxon>
        <taxon>Rhabditida</taxon>
        <taxon>Rhabditina</taxon>
        <taxon>Rhabditomorpha</taxon>
        <taxon>Strongyloidea</taxon>
        <taxon>Strongylidae</taxon>
        <taxon>Oesophagostomum</taxon>
    </lineage>
</organism>
<dbReference type="InterPro" id="IPR036116">
    <property type="entry name" value="FN3_sf"/>
</dbReference>
<evidence type="ECO:0000259" key="2">
    <source>
        <dbReference type="PROSITE" id="PS50835"/>
    </source>
</evidence>
<keyword evidence="5" id="KW-1185">Reference proteome</keyword>
<keyword evidence="1" id="KW-0732">Signal</keyword>
<feature type="chain" id="PRO_5002062038" evidence="1">
    <location>
        <begin position="18"/>
        <end position="531"/>
    </location>
</feature>
<dbReference type="CDD" id="cd00063">
    <property type="entry name" value="FN3"/>
    <property type="match status" value="1"/>
</dbReference>
<evidence type="ECO:0000259" key="3">
    <source>
        <dbReference type="PROSITE" id="PS50853"/>
    </source>
</evidence>
<gene>
    <name evidence="4" type="ORF">OESDEN_01523</name>
</gene>
<dbReference type="PANTHER" id="PTHR46705:SF2">
    <property type="entry name" value="DOMAIN OF UNKNOWN FUNCTION DB DOMAIN-CONTAINING PROTEIN"/>
    <property type="match status" value="1"/>
</dbReference>
<dbReference type="InterPro" id="IPR013783">
    <property type="entry name" value="Ig-like_fold"/>
</dbReference>
<evidence type="ECO:0000313" key="4">
    <source>
        <dbReference type="EMBL" id="KHJ98487.1"/>
    </source>
</evidence>